<evidence type="ECO:0000313" key="2">
    <source>
        <dbReference type="Proteomes" id="UP000198558"/>
    </source>
</evidence>
<reference evidence="2" key="1">
    <citation type="submission" date="2016-10" db="EMBL/GenBank/DDBJ databases">
        <authorList>
            <person name="Varghese N."/>
            <person name="Submissions S."/>
        </authorList>
    </citation>
    <scope>NUCLEOTIDE SEQUENCE [LARGE SCALE GENOMIC DNA]</scope>
    <source>
        <strain evidence="2">DSM 1551</strain>
    </source>
</reference>
<gene>
    <name evidence="1" type="ORF">SAMN04489758_10611</name>
</gene>
<dbReference type="Pfam" id="PF13189">
    <property type="entry name" value="Cytidylate_kin2"/>
    <property type="match status" value="1"/>
</dbReference>
<keyword evidence="2" id="KW-1185">Reference proteome</keyword>
<dbReference type="EMBL" id="FOIN01000006">
    <property type="protein sequence ID" value="SET31170.1"/>
    <property type="molecule type" value="Genomic_DNA"/>
</dbReference>
<organism evidence="1 2">
    <name type="scientific">Thomasclavelia cocleata</name>
    <dbReference type="NCBI Taxonomy" id="69824"/>
    <lineage>
        <taxon>Bacteria</taxon>
        <taxon>Bacillati</taxon>
        <taxon>Bacillota</taxon>
        <taxon>Erysipelotrichia</taxon>
        <taxon>Erysipelotrichales</taxon>
        <taxon>Coprobacillaceae</taxon>
        <taxon>Thomasclavelia</taxon>
    </lineage>
</organism>
<dbReference type="GO" id="GO:0016301">
    <property type="term" value="F:kinase activity"/>
    <property type="evidence" value="ECO:0007669"/>
    <property type="project" value="UniProtKB-KW"/>
</dbReference>
<keyword evidence="1" id="KW-0808">Transferase</keyword>
<sequence>MNKIITISREFGSGGREIAQELAKTLNIPYYDKEILKQIAEHTKLAENYVEKIMETPMYFPFPILSAHSFSIPNHTLEQQNTIYTVQHKIIRQLAEKSSCIIVGRCSDYILNDMNPLKVFIYADIEYKIKRCLYKENTASNISLTDIRKHIVQITKDRASYYKFYTGQKWGEKENYDICFNASKFEQHTIIEVVSALYKNTK</sequence>
<dbReference type="GeneID" id="78287850"/>
<dbReference type="AlphaFoldDB" id="A0A1I0DFL3"/>
<keyword evidence="1" id="KW-0418">Kinase</keyword>
<dbReference type="Gene3D" id="3.40.50.300">
    <property type="entry name" value="P-loop containing nucleotide triphosphate hydrolases"/>
    <property type="match status" value="1"/>
</dbReference>
<dbReference type="SUPFAM" id="SSF52540">
    <property type="entry name" value="P-loop containing nucleoside triphosphate hydrolases"/>
    <property type="match status" value="1"/>
</dbReference>
<dbReference type="OrthoDB" id="9781180at2"/>
<dbReference type="RefSeq" id="WP_092352786.1">
    <property type="nucleotide sequence ID" value="NZ_FOIN01000006.1"/>
</dbReference>
<evidence type="ECO:0000313" key="1">
    <source>
        <dbReference type="EMBL" id="SET31170.1"/>
    </source>
</evidence>
<protein>
    <submittedName>
        <fullName evidence="1">Cytidylate kinase</fullName>
    </submittedName>
</protein>
<name>A0A1I0DFL3_9FIRM</name>
<dbReference type="Proteomes" id="UP000198558">
    <property type="component" value="Unassembled WGS sequence"/>
</dbReference>
<accession>A0A1I0DFL3</accession>
<proteinExistence type="predicted"/>
<dbReference type="InterPro" id="IPR027417">
    <property type="entry name" value="P-loop_NTPase"/>
</dbReference>